<dbReference type="PANTHER" id="PTHR31463">
    <property type="entry name" value="MACROPHAGE-EXPRESSED GENE 1 PROTEIN"/>
    <property type="match status" value="1"/>
</dbReference>
<dbReference type="InterPro" id="IPR039707">
    <property type="entry name" value="MPEG1"/>
</dbReference>
<keyword evidence="1" id="KW-0812">Transmembrane</keyword>
<keyword evidence="1" id="KW-0472">Membrane</keyword>
<dbReference type="PANTHER" id="PTHR31463:SF5">
    <property type="entry name" value="MACROPHAGE-EXPRESSED GENE 1 PROTEIN"/>
    <property type="match status" value="1"/>
</dbReference>
<dbReference type="GO" id="GO:0042742">
    <property type="term" value="P:defense response to bacterium"/>
    <property type="evidence" value="ECO:0007669"/>
    <property type="project" value="TreeGrafter"/>
</dbReference>
<feature type="transmembrane region" description="Helical" evidence="1">
    <location>
        <begin position="646"/>
        <end position="668"/>
    </location>
</feature>
<dbReference type="EMBL" id="AFYH01219355">
    <property type="status" value="NOT_ANNOTATED_CDS"/>
    <property type="molecule type" value="Genomic_DNA"/>
</dbReference>
<reference evidence="3" key="3">
    <citation type="submission" date="2025-09" db="UniProtKB">
        <authorList>
            <consortium name="Ensembl"/>
        </authorList>
    </citation>
    <scope>IDENTIFICATION</scope>
</reference>
<proteinExistence type="predicted"/>
<dbReference type="GeneTree" id="ENSGT00390000008048"/>
<sequence>GKDLTGGFQQCKKIYNLSVLEVLPGRGWDNLRNMDMGTVMNLNFSECRTTEDGEYLIPNDVYVIAQKQSNIEINSELIENWLSYKDSVANSINTEASFFSILNGKFSAQFQQVKIHNVYDQTVTARVQARYHIYSVKSKPYFSLDPGFKRELVEIANHLENNQTRMAQFLTEMLILNYGTHVLTSLDAGASLVQEDQVKYTFVYDNISKKSAVTAAASLNFFNKVNLGFNMNTGTESEIAKMYVENTVSSRIESHGSVPFYPGITLQKWQEGIPNRLVAITKSGLPLHFFINQETLPDLPEPTVKRLATTVKKTIMLYYAINTYPGCVNLKSRNFNFVANVDDGSCQDANTNFTFGGVYQECFRLSGSDAGILCSSLEQKNPLTGTFSCPTDYTPVLLHNEERTDDYSRIECYDQCHTCWIFLRCCKQVCRNVYHTRKAKINAYWCAATHPVPQGSGYLFGGLYSASSENPLTNTHACPSFFYPLTLFGNLKICISNDYEMALQYSVPFGGFFSCLAGNPLLGVLKDQSPGILKDFFYPNSLTNYPMKCPSGYSQHLAYISDGCQILYCIKAGELFARKLLPVKLPPFLHIAAFNLSSARALYVMKPGESSWVKDSQTQMWKIADATDEKKFTQLFQPQGSVSGGAAAGISIAVTTLLAALIALAVYGTKRYKKRGYRSLEGSSMVEDQVQYGAIENSDPLASEAGNSTA</sequence>
<name>H3A4Y7_LATCH</name>
<dbReference type="eggNOG" id="ENOG502QRKR">
    <property type="taxonomic scope" value="Eukaryota"/>
</dbReference>
<organism evidence="3 4">
    <name type="scientific">Latimeria chalumnae</name>
    <name type="common">Coelacanth</name>
    <dbReference type="NCBI Taxonomy" id="7897"/>
    <lineage>
        <taxon>Eukaryota</taxon>
        <taxon>Metazoa</taxon>
        <taxon>Chordata</taxon>
        <taxon>Craniata</taxon>
        <taxon>Vertebrata</taxon>
        <taxon>Euteleostomi</taxon>
        <taxon>Coelacanthiformes</taxon>
        <taxon>Coelacanthidae</taxon>
        <taxon>Latimeria</taxon>
    </lineage>
</organism>
<dbReference type="GO" id="GO:0030670">
    <property type="term" value="C:phagocytic vesicle membrane"/>
    <property type="evidence" value="ECO:0007669"/>
    <property type="project" value="UniProtKB-SubCell"/>
</dbReference>
<dbReference type="GO" id="GO:0002250">
    <property type="term" value="P:adaptive immune response"/>
    <property type="evidence" value="ECO:0007669"/>
    <property type="project" value="UniProtKB-KW"/>
</dbReference>
<gene>
    <name evidence="3" type="primary">MPEG1</name>
</gene>
<dbReference type="Pfam" id="PF01823">
    <property type="entry name" value="MACPF"/>
    <property type="match status" value="1"/>
</dbReference>
<feature type="domain" description="MACPF" evidence="2">
    <location>
        <begin position="1"/>
        <end position="322"/>
    </location>
</feature>
<dbReference type="OMA" id="RVQARYH"/>
<dbReference type="SMART" id="SM00457">
    <property type="entry name" value="MACPF"/>
    <property type="match status" value="1"/>
</dbReference>
<evidence type="ECO:0000256" key="1">
    <source>
        <dbReference type="SAM" id="Phobius"/>
    </source>
</evidence>
<protein>
    <submittedName>
        <fullName evidence="3">Macrophage expressed 1</fullName>
    </submittedName>
</protein>
<dbReference type="GO" id="GO:0045087">
    <property type="term" value="P:innate immune response"/>
    <property type="evidence" value="ECO:0007669"/>
    <property type="project" value="UniProtKB-KW"/>
</dbReference>
<dbReference type="AlphaFoldDB" id="H3A4Y7"/>
<accession>H3A4Y7</accession>
<dbReference type="Ensembl" id="ENSLACT00000004747.1">
    <property type="protein sequence ID" value="ENSLACP00000004708.1"/>
    <property type="gene ID" value="ENSLACG00000004188.1"/>
</dbReference>
<evidence type="ECO:0000313" key="4">
    <source>
        <dbReference type="Proteomes" id="UP000008672"/>
    </source>
</evidence>
<dbReference type="Proteomes" id="UP000008672">
    <property type="component" value="Unassembled WGS sequence"/>
</dbReference>
<evidence type="ECO:0000313" key="3">
    <source>
        <dbReference type="Ensembl" id="ENSLACP00000004708.1"/>
    </source>
</evidence>
<dbReference type="HOGENOM" id="CLU_023578_1_0_1"/>
<dbReference type="PROSITE" id="PS51412">
    <property type="entry name" value="MACPF_2"/>
    <property type="match status" value="1"/>
</dbReference>
<dbReference type="InParanoid" id="H3A4Y7"/>
<reference evidence="4" key="1">
    <citation type="submission" date="2011-08" db="EMBL/GenBank/DDBJ databases">
        <title>The draft genome of Latimeria chalumnae.</title>
        <authorList>
            <person name="Di Palma F."/>
            <person name="Alfoldi J."/>
            <person name="Johnson J."/>
            <person name="Berlin A."/>
            <person name="Gnerre S."/>
            <person name="Jaffe D."/>
            <person name="MacCallum I."/>
            <person name="Young S."/>
            <person name="Walker B.J."/>
            <person name="Lander E."/>
            <person name="Lindblad-Toh K."/>
        </authorList>
    </citation>
    <scope>NUCLEOTIDE SEQUENCE [LARGE SCALE GENOMIC DNA]</scope>
    <source>
        <strain evidence="4">Wild caught</strain>
    </source>
</reference>
<reference evidence="3" key="2">
    <citation type="submission" date="2025-08" db="UniProtKB">
        <authorList>
            <consortium name="Ensembl"/>
        </authorList>
    </citation>
    <scope>IDENTIFICATION</scope>
</reference>
<dbReference type="CDD" id="cd22579">
    <property type="entry name" value="MPEG1_P2"/>
    <property type="match status" value="1"/>
</dbReference>
<evidence type="ECO:0000259" key="2">
    <source>
        <dbReference type="PROSITE" id="PS51412"/>
    </source>
</evidence>
<dbReference type="InterPro" id="IPR020864">
    <property type="entry name" value="MACPF"/>
</dbReference>
<keyword evidence="4" id="KW-1185">Reference proteome</keyword>
<keyword evidence="1" id="KW-1133">Transmembrane helix</keyword>
<dbReference type="STRING" id="7897.ENSLACP00000004708"/>
<dbReference type="FunCoup" id="H3A4Y7">
    <property type="interactions" value="11"/>
</dbReference>